<sequence>MASVFRRRALIAGGLLLWSALLADCVLSIEGIIPSLPVGLLIVLSVAAAMMCLVGVIAGTGIPAQHAFILGMRFRAQQDEAQGQQKREADPQP</sequence>
<dbReference type="RefSeq" id="WP_197007064.1">
    <property type="nucleotide sequence ID" value="NZ_BONS01000005.1"/>
</dbReference>
<reference evidence="2" key="1">
    <citation type="submission" date="2020-11" db="EMBL/GenBank/DDBJ databases">
        <title>Sequencing the genomes of 1000 actinobacteria strains.</title>
        <authorList>
            <person name="Klenk H.-P."/>
        </authorList>
    </citation>
    <scope>NUCLEOTIDE SEQUENCE</scope>
    <source>
        <strain evidence="2">DSM 45356</strain>
    </source>
</reference>
<evidence type="ECO:0000313" key="2">
    <source>
        <dbReference type="EMBL" id="MBG6140527.1"/>
    </source>
</evidence>
<dbReference type="AlphaFoldDB" id="A0A8J7GNQ0"/>
<proteinExistence type="predicted"/>
<comment type="caution">
    <text evidence="2">The sequence shown here is derived from an EMBL/GenBank/DDBJ whole genome shotgun (WGS) entry which is preliminary data.</text>
</comment>
<name>A0A8J7GNQ0_9ACTN</name>
<keyword evidence="1" id="KW-0812">Transmembrane</keyword>
<protein>
    <submittedName>
        <fullName evidence="2">Peptidoglycan/LPS O-acetylase OafA/YrhL</fullName>
    </submittedName>
</protein>
<keyword evidence="1" id="KW-1133">Transmembrane helix</keyword>
<dbReference type="Proteomes" id="UP000622552">
    <property type="component" value="Unassembled WGS sequence"/>
</dbReference>
<feature type="transmembrane region" description="Helical" evidence="1">
    <location>
        <begin position="38"/>
        <end position="64"/>
    </location>
</feature>
<keyword evidence="3" id="KW-1185">Reference proteome</keyword>
<evidence type="ECO:0000256" key="1">
    <source>
        <dbReference type="SAM" id="Phobius"/>
    </source>
</evidence>
<organism evidence="2 3">
    <name type="scientific">Longispora fulva</name>
    <dbReference type="NCBI Taxonomy" id="619741"/>
    <lineage>
        <taxon>Bacteria</taxon>
        <taxon>Bacillati</taxon>
        <taxon>Actinomycetota</taxon>
        <taxon>Actinomycetes</taxon>
        <taxon>Micromonosporales</taxon>
        <taxon>Micromonosporaceae</taxon>
        <taxon>Longispora</taxon>
    </lineage>
</organism>
<evidence type="ECO:0000313" key="3">
    <source>
        <dbReference type="Proteomes" id="UP000622552"/>
    </source>
</evidence>
<dbReference type="EMBL" id="JADOUF010000001">
    <property type="protein sequence ID" value="MBG6140527.1"/>
    <property type="molecule type" value="Genomic_DNA"/>
</dbReference>
<accession>A0A8J7GNQ0</accession>
<keyword evidence="1" id="KW-0472">Membrane</keyword>
<gene>
    <name evidence="2" type="ORF">IW245_006721</name>
</gene>